<evidence type="ECO:0000256" key="1">
    <source>
        <dbReference type="SAM" id="MobiDB-lite"/>
    </source>
</evidence>
<protein>
    <submittedName>
        <fullName evidence="2">Uncharacterized protein</fullName>
    </submittedName>
</protein>
<evidence type="ECO:0000313" key="2">
    <source>
        <dbReference type="EMBL" id="PWZ43820.1"/>
    </source>
</evidence>
<evidence type="ECO:0000313" key="3">
    <source>
        <dbReference type="Proteomes" id="UP000251960"/>
    </source>
</evidence>
<accession>A0A3L6G5Y3</accession>
<feature type="region of interest" description="Disordered" evidence="1">
    <location>
        <begin position="1"/>
        <end position="39"/>
    </location>
</feature>
<gene>
    <name evidence="2" type="ORF">Zm00014a_026366</name>
</gene>
<organism evidence="2 3">
    <name type="scientific">Zea mays</name>
    <name type="common">Maize</name>
    <dbReference type="NCBI Taxonomy" id="4577"/>
    <lineage>
        <taxon>Eukaryota</taxon>
        <taxon>Viridiplantae</taxon>
        <taxon>Streptophyta</taxon>
        <taxon>Embryophyta</taxon>
        <taxon>Tracheophyta</taxon>
        <taxon>Spermatophyta</taxon>
        <taxon>Magnoliopsida</taxon>
        <taxon>Liliopsida</taxon>
        <taxon>Poales</taxon>
        <taxon>Poaceae</taxon>
        <taxon>PACMAD clade</taxon>
        <taxon>Panicoideae</taxon>
        <taxon>Andropogonodae</taxon>
        <taxon>Andropogoneae</taxon>
        <taxon>Tripsacinae</taxon>
        <taxon>Zea</taxon>
    </lineage>
</organism>
<comment type="caution">
    <text evidence="2">The sequence shown here is derived from an EMBL/GenBank/DDBJ whole genome shotgun (WGS) entry which is preliminary data.</text>
</comment>
<name>A0A3L6G5Y3_MAIZE</name>
<dbReference type="Proteomes" id="UP000251960">
    <property type="component" value="Chromosome 10"/>
</dbReference>
<feature type="compositionally biased region" description="Polar residues" evidence="1">
    <location>
        <begin position="1"/>
        <end position="12"/>
    </location>
</feature>
<dbReference type="AlphaFoldDB" id="A0A3L6G5Y3"/>
<dbReference type="EMBL" id="NCVQ01000002">
    <property type="protein sequence ID" value="PWZ43820.1"/>
    <property type="molecule type" value="Genomic_DNA"/>
</dbReference>
<proteinExistence type="predicted"/>
<feature type="compositionally biased region" description="Low complexity" evidence="1">
    <location>
        <begin position="16"/>
        <end position="30"/>
    </location>
</feature>
<reference evidence="2 3" key="1">
    <citation type="journal article" date="2018" name="Nat. Genet.">
        <title>Extensive intraspecific gene order and gene structural variations between Mo17 and other maize genomes.</title>
        <authorList>
            <person name="Sun S."/>
            <person name="Zhou Y."/>
            <person name="Chen J."/>
            <person name="Shi J."/>
            <person name="Zhao H."/>
            <person name="Zhao H."/>
            <person name="Song W."/>
            <person name="Zhang M."/>
            <person name="Cui Y."/>
            <person name="Dong X."/>
            <person name="Liu H."/>
            <person name="Ma X."/>
            <person name="Jiao Y."/>
            <person name="Wang B."/>
            <person name="Wei X."/>
            <person name="Stein J.C."/>
            <person name="Glaubitz J.C."/>
            <person name="Lu F."/>
            <person name="Yu G."/>
            <person name="Liang C."/>
            <person name="Fengler K."/>
            <person name="Li B."/>
            <person name="Rafalski A."/>
            <person name="Schnable P.S."/>
            <person name="Ware D.H."/>
            <person name="Buckler E.S."/>
            <person name="Lai J."/>
        </authorList>
    </citation>
    <scope>NUCLEOTIDE SEQUENCE [LARGE SCALE GENOMIC DNA]</scope>
    <source>
        <strain evidence="3">cv. Missouri 17</strain>
        <tissue evidence="2">Seedling</tissue>
    </source>
</reference>
<sequence>MAPARSNQSVDRPTSHRTPPSSSSMISQSTLAQSQGTER</sequence>